<sequence>MPYDIAIVGGGPAGLSAAVNARARNKSVLVVSNDYRESPLYRAKQVDNYLGMPGQSGAALLDAYYRHAEETGATFRGGRVLNIMALDGTCYLGIGSEMEEARAVILCTGVSQGKKFPGEAEFLGRGVSYCATCDGMLYRDRPVAVVGLAPDAPEEANFLQGLGCQVTYVSGKRPEALDPAIPWVRAGRLEITGEAAVTALRVNGEDIPADCVFLLRHAVPPTDLLPGLALEGGYVAVDREMKTNLPGVFAAGDCTGLPLQLSKAVGEGLIAGQRAAEYVDQLCDSEVINSITCEKGE</sequence>
<proteinExistence type="predicted"/>
<keyword evidence="1" id="KW-0285">Flavoprotein</keyword>
<dbReference type="SUPFAM" id="SSF51905">
    <property type="entry name" value="FAD/NAD(P)-binding domain"/>
    <property type="match status" value="1"/>
</dbReference>
<dbReference type="InterPro" id="IPR023753">
    <property type="entry name" value="FAD/NAD-binding_dom"/>
</dbReference>
<dbReference type="GO" id="GO:0016491">
    <property type="term" value="F:oxidoreductase activity"/>
    <property type="evidence" value="ECO:0007669"/>
    <property type="project" value="UniProtKB-KW"/>
</dbReference>
<reference evidence="4" key="2">
    <citation type="submission" date="2021-04" db="EMBL/GenBank/DDBJ databases">
        <authorList>
            <person name="Gilroy R."/>
        </authorList>
    </citation>
    <scope>NUCLEOTIDE SEQUENCE</scope>
    <source>
        <strain evidence="4">CHK186-1790</strain>
    </source>
</reference>
<protein>
    <submittedName>
        <fullName evidence="4">NAD(P)/FAD-dependent oxidoreductase</fullName>
    </submittedName>
</protein>
<name>A0A9D2NZZ4_9FIRM</name>
<comment type="caution">
    <text evidence="4">The sequence shown here is derived from an EMBL/GenBank/DDBJ whole genome shotgun (WGS) entry which is preliminary data.</text>
</comment>
<reference evidence="4" key="1">
    <citation type="journal article" date="2021" name="PeerJ">
        <title>Extensive microbial diversity within the chicken gut microbiome revealed by metagenomics and culture.</title>
        <authorList>
            <person name="Gilroy R."/>
            <person name="Ravi A."/>
            <person name="Getino M."/>
            <person name="Pursley I."/>
            <person name="Horton D.L."/>
            <person name="Alikhan N.F."/>
            <person name="Baker D."/>
            <person name="Gharbi K."/>
            <person name="Hall N."/>
            <person name="Watson M."/>
            <person name="Adriaenssens E.M."/>
            <person name="Foster-Nyarko E."/>
            <person name="Jarju S."/>
            <person name="Secka A."/>
            <person name="Antonio M."/>
            <person name="Oren A."/>
            <person name="Chaudhuri R.R."/>
            <person name="La Ragione R."/>
            <person name="Hildebrand F."/>
            <person name="Pallen M.J."/>
        </authorList>
    </citation>
    <scope>NUCLEOTIDE SEQUENCE</scope>
    <source>
        <strain evidence="4">CHK186-1790</strain>
    </source>
</reference>
<dbReference type="Proteomes" id="UP000823882">
    <property type="component" value="Unassembled WGS sequence"/>
</dbReference>
<gene>
    <name evidence="4" type="ORF">H9701_05005</name>
</gene>
<evidence type="ECO:0000313" key="5">
    <source>
        <dbReference type="Proteomes" id="UP000823882"/>
    </source>
</evidence>
<dbReference type="PANTHER" id="PTHR48105">
    <property type="entry name" value="THIOREDOXIN REDUCTASE 1-RELATED-RELATED"/>
    <property type="match status" value="1"/>
</dbReference>
<dbReference type="InterPro" id="IPR036188">
    <property type="entry name" value="FAD/NAD-bd_sf"/>
</dbReference>
<dbReference type="PRINTS" id="PR00368">
    <property type="entry name" value="FADPNR"/>
</dbReference>
<feature type="domain" description="FAD/NAD(P)-binding" evidence="3">
    <location>
        <begin position="3"/>
        <end position="268"/>
    </location>
</feature>
<dbReference type="AlphaFoldDB" id="A0A9D2NZZ4"/>
<dbReference type="EMBL" id="DWWJ01000092">
    <property type="protein sequence ID" value="HJC40894.1"/>
    <property type="molecule type" value="Genomic_DNA"/>
</dbReference>
<evidence type="ECO:0000256" key="2">
    <source>
        <dbReference type="ARBA" id="ARBA00023002"/>
    </source>
</evidence>
<evidence type="ECO:0000256" key="1">
    <source>
        <dbReference type="ARBA" id="ARBA00022630"/>
    </source>
</evidence>
<dbReference type="Pfam" id="PF07992">
    <property type="entry name" value="Pyr_redox_2"/>
    <property type="match status" value="1"/>
</dbReference>
<evidence type="ECO:0000259" key="3">
    <source>
        <dbReference type="Pfam" id="PF07992"/>
    </source>
</evidence>
<dbReference type="PRINTS" id="PR00469">
    <property type="entry name" value="PNDRDTASEII"/>
</dbReference>
<organism evidence="4 5">
    <name type="scientific">Candidatus Intestinimonas pullistercoris</name>
    <dbReference type="NCBI Taxonomy" id="2838623"/>
    <lineage>
        <taxon>Bacteria</taxon>
        <taxon>Bacillati</taxon>
        <taxon>Bacillota</taxon>
        <taxon>Clostridia</taxon>
        <taxon>Eubacteriales</taxon>
        <taxon>Intestinimonas</taxon>
    </lineage>
</organism>
<keyword evidence="2" id="KW-0560">Oxidoreductase</keyword>
<evidence type="ECO:0000313" key="4">
    <source>
        <dbReference type="EMBL" id="HJC40894.1"/>
    </source>
</evidence>
<dbReference type="InterPro" id="IPR050097">
    <property type="entry name" value="Ferredoxin-NADP_redctase_2"/>
</dbReference>
<accession>A0A9D2NZZ4</accession>
<dbReference type="Gene3D" id="3.50.50.60">
    <property type="entry name" value="FAD/NAD(P)-binding domain"/>
    <property type="match status" value="2"/>
</dbReference>